<dbReference type="SMART" id="SM01197">
    <property type="entry name" value="FANCL_C"/>
    <property type="match status" value="1"/>
</dbReference>
<evidence type="ECO:0000256" key="1">
    <source>
        <dbReference type="ARBA" id="ARBA00000900"/>
    </source>
</evidence>
<accession>A0AAN8ZJH5</accession>
<dbReference type="GO" id="GO:0061630">
    <property type="term" value="F:ubiquitin protein ligase activity"/>
    <property type="evidence" value="ECO:0007669"/>
    <property type="project" value="UniProtKB-EC"/>
</dbReference>
<dbReference type="AlphaFoldDB" id="A0AAN8ZJH5"/>
<keyword evidence="6" id="KW-0812">Transmembrane</keyword>
<evidence type="ECO:0000256" key="12">
    <source>
        <dbReference type="ARBA" id="ARBA00023136"/>
    </source>
</evidence>
<dbReference type="GO" id="GO:0016020">
    <property type="term" value="C:membrane"/>
    <property type="evidence" value="ECO:0007669"/>
    <property type="project" value="UniProtKB-SubCell"/>
</dbReference>
<keyword evidence="9" id="KW-0833">Ubl conjugation pathway</keyword>
<evidence type="ECO:0000256" key="9">
    <source>
        <dbReference type="ARBA" id="ARBA00022786"/>
    </source>
</evidence>
<dbReference type="PANTHER" id="PTHR46913:SF1">
    <property type="entry name" value="RING-H2 FINGER PROTEIN ATL16"/>
    <property type="match status" value="1"/>
</dbReference>
<comment type="caution">
    <text evidence="17">The sequence shown here is derived from an EMBL/GenBank/DDBJ whole genome shotgun (WGS) entry which is preliminary data.</text>
</comment>
<proteinExistence type="inferred from homology"/>
<gene>
    <name evidence="17" type="ORF">RJ641_024781</name>
</gene>
<dbReference type="Gene3D" id="3.30.40.10">
    <property type="entry name" value="Zinc/RING finger domain, C3HC4 (zinc finger)"/>
    <property type="match status" value="1"/>
</dbReference>
<evidence type="ECO:0000256" key="15">
    <source>
        <dbReference type="SAM" id="MobiDB-lite"/>
    </source>
</evidence>
<dbReference type="CDD" id="cd16461">
    <property type="entry name" value="RING-H2_EL5-like"/>
    <property type="match status" value="1"/>
</dbReference>
<evidence type="ECO:0000313" key="17">
    <source>
        <dbReference type="EMBL" id="KAK6943679.1"/>
    </source>
</evidence>
<dbReference type="GO" id="GO:0016567">
    <property type="term" value="P:protein ubiquitination"/>
    <property type="evidence" value="ECO:0007669"/>
    <property type="project" value="InterPro"/>
</dbReference>
<evidence type="ECO:0000256" key="10">
    <source>
        <dbReference type="ARBA" id="ARBA00022833"/>
    </source>
</evidence>
<evidence type="ECO:0000256" key="2">
    <source>
        <dbReference type="ARBA" id="ARBA00004167"/>
    </source>
</evidence>
<protein>
    <recommendedName>
        <fullName evidence="4">RING-type E3 ubiquitin transferase</fullName>
        <ecNumber evidence="4">2.3.2.27</ecNumber>
    </recommendedName>
</protein>
<evidence type="ECO:0000256" key="14">
    <source>
        <dbReference type="PROSITE-ProRule" id="PRU00175"/>
    </source>
</evidence>
<dbReference type="GO" id="GO:0008270">
    <property type="term" value="F:zinc ion binding"/>
    <property type="evidence" value="ECO:0007669"/>
    <property type="project" value="UniProtKB-KW"/>
</dbReference>
<dbReference type="SMART" id="SM00184">
    <property type="entry name" value="RING"/>
    <property type="match status" value="1"/>
</dbReference>
<dbReference type="InterPro" id="IPR001841">
    <property type="entry name" value="Znf_RING"/>
</dbReference>
<dbReference type="EC" id="2.3.2.27" evidence="4"/>
<keyword evidence="8 14" id="KW-0863">Zinc-finger</keyword>
<keyword evidence="7" id="KW-0479">Metal-binding</keyword>
<evidence type="ECO:0000256" key="8">
    <source>
        <dbReference type="ARBA" id="ARBA00022771"/>
    </source>
</evidence>
<keyword evidence="5" id="KW-0808">Transferase</keyword>
<feature type="region of interest" description="Disordered" evidence="15">
    <location>
        <begin position="24"/>
        <end position="48"/>
    </location>
</feature>
<evidence type="ECO:0000256" key="3">
    <source>
        <dbReference type="ARBA" id="ARBA00004906"/>
    </source>
</evidence>
<evidence type="ECO:0000256" key="13">
    <source>
        <dbReference type="ARBA" id="ARBA00024209"/>
    </source>
</evidence>
<feature type="domain" description="RING-type" evidence="16">
    <location>
        <begin position="66"/>
        <end position="108"/>
    </location>
</feature>
<comment type="similarity">
    <text evidence="13">Belongs to the RING-type zinc finger family. ATL subfamily.</text>
</comment>
<name>A0AAN8ZJH5_9MAGN</name>
<keyword evidence="11" id="KW-1133">Transmembrane helix</keyword>
<reference evidence="17 18" key="1">
    <citation type="submission" date="2023-12" db="EMBL/GenBank/DDBJ databases">
        <title>A high-quality genome assembly for Dillenia turbinata (Dilleniales).</title>
        <authorList>
            <person name="Chanderbali A."/>
        </authorList>
    </citation>
    <scope>NUCLEOTIDE SEQUENCE [LARGE SCALE GENOMIC DNA]</scope>
    <source>
        <strain evidence="17">LSX21</strain>
        <tissue evidence="17">Leaf</tissue>
    </source>
</reference>
<dbReference type="EMBL" id="JBAMMX010000003">
    <property type="protein sequence ID" value="KAK6943679.1"/>
    <property type="molecule type" value="Genomic_DNA"/>
</dbReference>
<comment type="subcellular location">
    <subcellularLocation>
        <location evidence="2">Membrane</location>
        <topology evidence="2">Single-pass membrane protein</topology>
    </subcellularLocation>
</comment>
<evidence type="ECO:0000259" key="16">
    <source>
        <dbReference type="PROSITE" id="PS50089"/>
    </source>
</evidence>
<dbReference type="Proteomes" id="UP001370490">
    <property type="component" value="Unassembled WGS sequence"/>
</dbReference>
<sequence>MGCALIVAFYQCLTYSPAQTLNAASPPVPHHREIGPRDTSSSSSGSRLKITIPTYRHTKESEEGTCSICLSEFMEEEEIRVLPECAHAFHVPCIDKWLYSHSNCPFCRADIRPPHLLVLDVPNPRPEPSSNSRVDVQSEPLVRRDYLVGY</sequence>
<dbReference type="SUPFAM" id="SSF57850">
    <property type="entry name" value="RING/U-box"/>
    <property type="match status" value="1"/>
</dbReference>
<evidence type="ECO:0000256" key="11">
    <source>
        <dbReference type="ARBA" id="ARBA00022989"/>
    </source>
</evidence>
<evidence type="ECO:0000256" key="7">
    <source>
        <dbReference type="ARBA" id="ARBA00022723"/>
    </source>
</evidence>
<comment type="catalytic activity">
    <reaction evidence="1">
        <text>S-ubiquitinyl-[E2 ubiquitin-conjugating enzyme]-L-cysteine + [acceptor protein]-L-lysine = [E2 ubiquitin-conjugating enzyme]-L-cysteine + N(6)-ubiquitinyl-[acceptor protein]-L-lysine.</text>
        <dbReference type="EC" id="2.3.2.27"/>
    </reaction>
</comment>
<keyword evidence="10" id="KW-0862">Zinc</keyword>
<comment type="pathway">
    <text evidence="3">Protein modification; protein ubiquitination.</text>
</comment>
<evidence type="ECO:0000256" key="5">
    <source>
        <dbReference type="ARBA" id="ARBA00022679"/>
    </source>
</evidence>
<keyword evidence="12" id="KW-0472">Membrane</keyword>
<dbReference type="InterPro" id="IPR044600">
    <property type="entry name" value="ATL1/ATL16-like"/>
</dbReference>
<dbReference type="PROSITE" id="PS50089">
    <property type="entry name" value="ZF_RING_2"/>
    <property type="match status" value="1"/>
</dbReference>
<dbReference type="InterPro" id="IPR013083">
    <property type="entry name" value="Znf_RING/FYVE/PHD"/>
</dbReference>
<keyword evidence="18" id="KW-1185">Reference proteome</keyword>
<dbReference type="PANTHER" id="PTHR46913">
    <property type="entry name" value="RING-H2 FINGER PROTEIN ATL16"/>
    <property type="match status" value="1"/>
</dbReference>
<dbReference type="Pfam" id="PF13639">
    <property type="entry name" value="zf-RING_2"/>
    <property type="match status" value="1"/>
</dbReference>
<evidence type="ECO:0000313" key="18">
    <source>
        <dbReference type="Proteomes" id="UP001370490"/>
    </source>
</evidence>
<evidence type="ECO:0000256" key="4">
    <source>
        <dbReference type="ARBA" id="ARBA00012483"/>
    </source>
</evidence>
<evidence type="ECO:0000256" key="6">
    <source>
        <dbReference type="ARBA" id="ARBA00022692"/>
    </source>
</evidence>
<organism evidence="17 18">
    <name type="scientific">Dillenia turbinata</name>
    <dbReference type="NCBI Taxonomy" id="194707"/>
    <lineage>
        <taxon>Eukaryota</taxon>
        <taxon>Viridiplantae</taxon>
        <taxon>Streptophyta</taxon>
        <taxon>Embryophyta</taxon>
        <taxon>Tracheophyta</taxon>
        <taxon>Spermatophyta</taxon>
        <taxon>Magnoliopsida</taxon>
        <taxon>eudicotyledons</taxon>
        <taxon>Gunneridae</taxon>
        <taxon>Pentapetalae</taxon>
        <taxon>Dilleniales</taxon>
        <taxon>Dilleniaceae</taxon>
        <taxon>Dillenia</taxon>
    </lineage>
</organism>